<dbReference type="InterPro" id="IPR003100">
    <property type="entry name" value="PAZ_dom"/>
</dbReference>
<dbReference type="Pfam" id="PF00636">
    <property type="entry name" value="Ribonuclease_3"/>
    <property type="match status" value="2"/>
</dbReference>
<dbReference type="Pfam" id="PF03368">
    <property type="entry name" value="Dicer_dimer"/>
    <property type="match status" value="1"/>
</dbReference>
<feature type="region of interest" description="Disordered" evidence="15">
    <location>
        <begin position="803"/>
        <end position="824"/>
    </location>
</feature>
<evidence type="ECO:0000256" key="1">
    <source>
        <dbReference type="ARBA" id="ARBA00001936"/>
    </source>
</evidence>
<evidence type="ECO:0000256" key="7">
    <source>
        <dbReference type="ARBA" id="ARBA00022806"/>
    </source>
</evidence>
<accession>A0A1X2HAF5</accession>
<dbReference type="FunFam" id="1.10.1520.10:FF:000004">
    <property type="entry name" value="Endoribonuclease dicer-like 1"/>
    <property type="match status" value="1"/>
</dbReference>
<dbReference type="Gene3D" id="1.10.1520.10">
    <property type="entry name" value="Ribonuclease III domain"/>
    <property type="match status" value="2"/>
</dbReference>
<dbReference type="FunCoup" id="A0A1X2HAF5">
    <property type="interactions" value="344"/>
</dbReference>
<dbReference type="OMA" id="YHVNRMC"/>
<dbReference type="InterPro" id="IPR001650">
    <property type="entry name" value="Helicase_C-like"/>
</dbReference>
<evidence type="ECO:0000256" key="10">
    <source>
        <dbReference type="ARBA" id="ARBA00022884"/>
    </source>
</evidence>
<dbReference type="PROSITE" id="PS51194">
    <property type="entry name" value="HELICASE_CTER"/>
    <property type="match status" value="1"/>
</dbReference>
<evidence type="ECO:0000256" key="3">
    <source>
        <dbReference type="ARBA" id="ARBA00022723"/>
    </source>
</evidence>
<dbReference type="GO" id="GO:0031047">
    <property type="term" value="P:regulatory ncRNA-mediated gene silencing"/>
    <property type="evidence" value="ECO:0007669"/>
    <property type="project" value="UniProtKB-KW"/>
</dbReference>
<keyword evidence="8" id="KW-0067">ATP-binding</keyword>
<dbReference type="InterPro" id="IPR005034">
    <property type="entry name" value="Dicer_dimerisation"/>
</dbReference>
<evidence type="ECO:0000256" key="12">
    <source>
        <dbReference type="ARBA" id="ARBA00023211"/>
    </source>
</evidence>
<dbReference type="InterPro" id="IPR006935">
    <property type="entry name" value="Helicase/UvrB_N"/>
</dbReference>
<evidence type="ECO:0000256" key="13">
    <source>
        <dbReference type="ARBA" id="ARBA00035116"/>
    </source>
</evidence>
<dbReference type="SMART" id="SM00487">
    <property type="entry name" value="DEXDc"/>
    <property type="match status" value="1"/>
</dbReference>
<evidence type="ECO:0000256" key="9">
    <source>
        <dbReference type="ARBA" id="ARBA00022842"/>
    </source>
</evidence>
<dbReference type="InterPro" id="IPR036389">
    <property type="entry name" value="RNase_III_sf"/>
</dbReference>
<dbReference type="OrthoDB" id="416741at2759"/>
<organism evidence="21 22">
    <name type="scientific">Syncephalastrum racemosum</name>
    <name type="common">Filamentous fungus</name>
    <dbReference type="NCBI Taxonomy" id="13706"/>
    <lineage>
        <taxon>Eukaryota</taxon>
        <taxon>Fungi</taxon>
        <taxon>Fungi incertae sedis</taxon>
        <taxon>Mucoromycota</taxon>
        <taxon>Mucoromycotina</taxon>
        <taxon>Mucoromycetes</taxon>
        <taxon>Mucorales</taxon>
        <taxon>Syncephalastraceae</taxon>
        <taxon>Syncephalastrum</taxon>
    </lineage>
</organism>
<feature type="domain" description="Helicase ATP-binding" evidence="18">
    <location>
        <begin position="109"/>
        <end position="290"/>
    </location>
</feature>
<dbReference type="SUPFAM" id="SSF69065">
    <property type="entry name" value="RNase III domain-like"/>
    <property type="match status" value="2"/>
</dbReference>
<comment type="similarity">
    <text evidence="13 14">Belongs to the helicase family. Dicer subfamily.</text>
</comment>
<keyword evidence="4" id="KW-0677">Repeat</keyword>
<feature type="domain" description="RNase III" evidence="16">
    <location>
        <begin position="1144"/>
        <end position="1268"/>
    </location>
</feature>
<dbReference type="SMART" id="SM00535">
    <property type="entry name" value="RIBOc"/>
    <property type="match status" value="2"/>
</dbReference>
<keyword evidence="9" id="KW-0460">Magnesium</keyword>
<dbReference type="FunFam" id="3.40.50.300:FF:000628">
    <property type="entry name" value="Endoribonuclease Dicer"/>
    <property type="match status" value="1"/>
</dbReference>
<dbReference type="STRING" id="13706.A0A1X2HAF5"/>
<dbReference type="InterPro" id="IPR038248">
    <property type="entry name" value="Dicer_dimer_sf"/>
</dbReference>
<dbReference type="PROSITE" id="PS51192">
    <property type="entry name" value="HELICASE_ATP_BIND_1"/>
    <property type="match status" value="1"/>
</dbReference>
<keyword evidence="5" id="KW-0547">Nucleotide-binding</keyword>
<gene>
    <name evidence="21" type="ORF">BCR43DRAFT_441667</name>
</gene>
<evidence type="ECO:0000256" key="2">
    <source>
        <dbReference type="ARBA" id="ARBA00001946"/>
    </source>
</evidence>
<evidence type="ECO:0000256" key="15">
    <source>
        <dbReference type="SAM" id="MobiDB-lite"/>
    </source>
</evidence>
<evidence type="ECO:0000259" key="17">
    <source>
        <dbReference type="PROSITE" id="PS50821"/>
    </source>
</evidence>
<evidence type="ECO:0000259" key="19">
    <source>
        <dbReference type="PROSITE" id="PS51194"/>
    </source>
</evidence>
<reference evidence="21 22" key="1">
    <citation type="submission" date="2016-07" db="EMBL/GenBank/DDBJ databases">
        <title>Pervasive Adenine N6-methylation of Active Genes in Fungi.</title>
        <authorList>
            <consortium name="DOE Joint Genome Institute"/>
            <person name="Mondo S.J."/>
            <person name="Dannebaum R.O."/>
            <person name="Kuo R.C."/>
            <person name="Labutti K."/>
            <person name="Haridas S."/>
            <person name="Kuo A."/>
            <person name="Salamov A."/>
            <person name="Ahrendt S.R."/>
            <person name="Lipzen A."/>
            <person name="Sullivan W."/>
            <person name="Andreopoulos W.B."/>
            <person name="Clum A."/>
            <person name="Lindquist E."/>
            <person name="Daum C."/>
            <person name="Ramamoorthy G.K."/>
            <person name="Gryganskyi A."/>
            <person name="Culley D."/>
            <person name="Magnuson J.K."/>
            <person name="James T.Y."/>
            <person name="O'Malley M.A."/>
            <person name="Stajich J.E."/>
            <person name="Spatafora J.W."/>
            <person name="Visel A."/>
            <person name="Grigoriev I.V."/>
        </authorList>
    </citation>
    <scope>NUCLEOTIDE SEQUENCE [LARGE SCALE GENOMIC DNA]</scope>
    <source>
        <strain evidence="21 22">NRRL 2496</strain>
    </source>
</reference>
<feature type="domain" description="Dicer dsRNA-binding fold" evidence="20">
    <location>
        <begin position="625"/>
        <end position="715"/>
    </location>
</feature>
<feature type="compositionally biased region" description="Polar residues" evidence="15">
    <location>
        <begin position="803"/>
        <end position="812"/>
    </location>
</feature>
<dbReference type="PROSITE" id="PS00517">
    <property type="entry name" value="RNASE_3_1"/>
    <property type="match status" value="1"/>
</dbReference>
<keyword evidence="22" id="KW-1185">Reference proteome</keyword>
<dbReference type="Gene3D" id="2.170.260.10">
    <property type="entry name" value="paz domain"/>
    <property type="match status" value="1"/>
</dbReference>
<evidence type="ECO:0000259" key="20">
    <source>
        <dbReference type="PROSITE" id="PS51327"/>
    </source>
</evidence>
<feature type="domain" description="Helicase C-terminal" evidence="19">
    <location>
        <begin position="425"/>
        <end position="587"/>
    </location>
</feature>
<dbReference type="CDD" id="cd00593">
    <property type="entry name" value="RIBOc"/>
    <property type="match status" value="2"/>
</dbReference>
<feature type="domain" description="PAZ" evidence="17">
    <location>
        <begin position="976"/>
        <end position="1101"/>
    </location>
</feature>
<dbReference type="FunFam" id="3.30.160.380:FF:000001">
    <property type="entry name" value="Endoribonuclease dicer-like 1"/>
    <property type="match status" value="1"/>
</dbReference>
<evidence type="ECO:0000256" key="4">
    <source>
        <dbReference type="ARBA" id="ARBA00022737"/>
    </source>
</evidence>
<dbReference type="Pfam" id="PF02170">
    <property type="entry name" value="PAZ"/>
    <property type="match status" value="1"/>
</dbReference>
<comment type="cofactor">
    <cofactor evidence="1">
        <name>Mn(2+)</name>
        <dbReference type="ChEBI" id="CHEBI:29035"/>
    </cofactor>
</comment>
<dbReference type="Proteomes" id="UP000242180">
    <property type="component" value="Unassembled WGS sequence"/>
</dbReference>
<comment type="cofactor">
    <cofactor evidence="2">
        <name>Mg(2+)</name>
        <dbReference type="ChEBI" id="CHEBI:18420"/>
    </cofactor>
</comment>
<dbReference type="InterPro" id="IPR027417">
    <property type="entry name" value="P-loop_NTPase"/>
</dbReference>
<dbReference type="PROSITE" id="PS50821">
    <property type="entry name" value="PAZ"/>
    <property type="match status" value="1"/>
</dbReference>
<evidence type="ECO:0000259" key="16">
    <source>
        <dbReference type="PROSITE" id="PS50142"/>
    </source>
</evidence>
<dbReference type="GO" id="GO:0005524">
    <property type="term" value="F:ATP binding"/>
    <property type="evidence" value="ECO:0007669"/>
    <property type="project" value="UniProtKB-KW"/>
</dbReference>
<dbReference type="CDD" id="cd18034">
    <property type="entry name" value="DEXHc_dicer"/>
    <property type="match status" value="1"/>
</dbReference>
<dbReference type="Gene3D" id="3.40.50.300">
    <property type="entry name" value="P-loop containing nucleotide triphosphate hydrolases"/>
    <property type="match status" value="2"/>
</dbReference>
<dbReference type="PROSITE" id="PS50142">
    <property type="entry name" value="RNASE_3_2"/>
    <property type="match status" value="2"/>
</dbReference>
<evidence type="ECO:0000313" key="22">
    <source>
        <dbReference type="Proteomes" id="UP000242180"/>
    </source>
</evidence>
<evidence type="ECO:0000256" key="6">
    <source>
        <dbReference type="ARBA" id="ARBA00022801"/>
    </source>
</evidence>
<dbReference type="PANTHER" id="PTHR14950:SF37">
    <property type="entry name" value="ENDORIBONUCLEASE DICER"/>
    <property type="match status" value="1"/>
</dbReference>
<keyword evidence="10 14" id="KW-0694">RNA-binding</keyword>
<dbReference type="SMART" id="SM00490">
    <property type="entry name" value="HELICc"/>
    <property type="match status" value="1"/>
</dbReference>
<dbReference type="GO" id="GO:0004386">
    <property type="term" value="F:helicase activity"/>
    <property type="evidence" value="ECO:0007669"/>
    <property type="project" value="UniProtKB-KW"/>
</dbReference>
<dbReference type="PANTHER" id="PTHR14950">
    <property type="entry name" value="DICER-RELATED"/>
    <property type="match status" value="1"/>
</dbReference>
<sequence>MVVLNFLDGPDDPNAEPSINDNKDSNDEDAEFLLAQKSMNQVDEEKLSRYLDPAFLEVVPDNEAKIADQYMQEEELNLLESEEGMLMEDVDEAPQGPIMLEPREYQHELFRRARDENVIAVLDTGSGKTLIAVMLLKHIAYKEREERLQRRHTKLSFFLVDRVPLVFQQASVIRSNCDVVVEHMCGQMGVDNWSEKKWRLVFEESDVCVMTAQIFLDTLRHGFIHMNEVNLIIFDECHHATKHHPYNLIMHEFYFHCKPEERPKIFGMTASPMNSKTSIHYSAPKLEQNLDSRIYTASNLNDLTMAVNKPREVSIEYHTWPSQDQTPLTKQVREKLGAIERYERCFIVINNVLQTMGSWCADRLWQHMLQQMDQRVRLDTQELDKHELMEEDRALREAHEQAQLVQLDNEPNPNSFSPKVIKLLQILNVYSGVEDFCGIIFVERRHTALALDLLISSMDKYKDKLKCGTLIGHGSRDEGDVQMRYNEQNRAILDFQKGDINLLIATTVAEEGLDIQPCNVVIRFDFPLTPIGYIQSRGRARRKGSTYIILVESGNGTQTGQLQEFRQMEDDMRDFCQALPEDRNMVSKFYRGDMDLDEEEEDDADISAMSYRIESTGAAITLHSAVPLIHRYCGSLPSDSFCVLQPAFEIQLAGHGYNCVLRLPSNAAVREVISEVARTKTKAIRMAALEACKQLHKNGAFNDHLLPRNIKRELLGEMAPQLDENGQIIGSRRRKMEYEKRTPRFWEREEEAVEEEDVGVENDKELLKTVAPYPGQEGYQDERRLDENVPIPDMDRAEAVTAGNGNSTTAAVTNGAPPATESMGDLLSFDEDIDMSPVDKEEEEEEQLGPGPFNLYMSIFHLKLPDDKMHGVRVRRMGILTWKPFPAIPDFELYDHGRPFGISMQCFDEPITLEKTMMENLACFALRLVSAMTNKEFSCPIPDFPYFLVPLLTFHGDKAIEISGPDAILALVDWAGVIEALEPKPTPINLEKDVHKDMTDYIITDYADNMRRYYVQEVRHDMSPGTPIPTDVKLREEGFSDFAAYYKEVHKLEVTVENQPMIRVQRISKVMNYLMPVSAMEPQEKKRTATFVIPEFCSLYMFRASVFASAMILPSIMTRVDSYLLVREAAARYHLQTTDDTILEAYTTPSASMAMNYERLETLGDSLLKFLATIRLYTNFPFSNEGELHCLRIRVICNRALYRAAKRLKLFRFVTSHAFNRRHWRPHHFVAKTDTPDTLKDTKINRLSDKTLADIVEASMGAAYISSGLEGGLQCAIAMQIPFDEVRTWNDFILAHEANRTKIPPRAESSALRSLSMKRVEEITGYQFQKPLLVVEALTHASLPNSSVACYQRLEFLGDAILDFLVIRYLYDKYPDAPPGLITDIKDSCVNNHVLGIICVINELHTQIIHYSGAFIRAIEEFCKEHEGMKQRGEAVGEYWTDLTIPKVLSDVVESMLGAVFVDAGFQLEPVQRVFEKWMLPLYNTHVTPETLRIHPLRKFTTDLQRAGCDDFKLRNHITTSSAANSQRCVIFLHDQPLATGAADNIKAARRDAATKASLRLAEDPGLLERVCNCKILNRKRKTTDDSDEEDND</sequence>
<keyword evidence="11" id="KW-0943">RNA-mediated gene silencing</keyword>
<evidence type="ECO:0000256" key="5">
    <source>
        <dbReference type="ARBA" id="ARBA00022741"/>
    </source>
</evidence>
<evidence type="ECO:0000256" key="8">
    <source>
        <dbReference type="ARBA" id="ARBA00022840"/>
    </source>
</evidence>
<evidence type="ECO:0000256" key="11">
    <source>
        <dbReference type="ARBA" id="ARBA00023158"/>
    </source>
</evidence>
<feature type="region of interest" description="Disordered" evidence="15">
    <location>
        <begin position="1"/>
        <end position="28"/>
    </location>
</feature>
<protein>
    <submittedName>
        <fullName evidence="21">Dicer-2 protein</fullName>
    </submittedName>
</protein>
<dbReference type="InParanoid" id="A0A1X2HAF5"/>
<dbReference type="SMART" id="SM00949">
    <property type="entry name" value="PAZ"/>
    <property type="match status" value="1"/>
</dbReference>
<keyword evidence="6" id="KW-0378">Hydrolase</keyword>
<evidence type="ECO:0000259" key="18">
    <source>
        <dbReference type="PROSITE" id="PS51192"/>
    </source>
</evidence>
<dbReference type="GO" id="GO:0006396">
    <property type="term" value="P:RNA processing"/>
    <property type="evidence" value="ECO:0007669"/>
    <property type="project" value="InterPro"/>
</dbReference>
<dbReference type="EMBL" id="MCGN01000006">
    <property type="protein sequence ID" value="ORY95656.1"/>
    <property type="molecule type" value="Genomic_DNA"/>
</dbReference>
<dbReference type="Pfam" id="PF00271">
    <property type="entry name" value="Helicase_C"/>
    <property type="match status" value="1"/>
</dbReference>
<dbReference type="PROSITE" id="PS51327">
    <property type="entry name" value="DICER_DSRBF"/>
    <property type="match status" value="1"/>
</dbReference>
<dbReference type="InterPro" id="IPR000999">
    <property type="entry name" value="RNase_III_dom"/>
</dbReference>
<dbReference type="GO" id="GO:0003677">
    <property type="term" value="F:DNA binding"/>
    <property type="evidence" value="ECO:0007669"/>
    <property type="project" value="InterPro"/>
</dbReference>
<feature type="domain" description="RNase III" evidence="16">
    <location>
        <begin position="1317"/>
        <end position="1465"/>
    </location>
</feature>
<comment type="caution">
    <text evidence="21">The sequence shown here is derived from an EMBL/GenBank/DDBJ whole genome shotgun (WGS) entry which is preliminary data.</text>
</comment>
<dbReference type="CDD" id="cd18802">
    <property type="entry name" value="SF2_C_dicer"/>
    <property type="match status" value="1"/>
</dbReference>
<dbReference type="InterPro" id="IPR014001">
    <property type="entry name" value="Helicase_ATP-bd"/>
</dbReference>
<keyword evidence="3" id="KW-0479">Metal-binding</keyword>
<evidence type="ECO:0000313" key="21">
    <source>
        <dbReference type="EMBL" id="ORY95656.1"/>
    </source>
</evidence>
<proteinExistence type="inferred from homology"/>
<dbReference type="Pfam" id="PF04851">
    <property type="entry name" value="ResIII"/>
    <property type="match status" value="1"/>
</dbReference>
<keyword evidence="12" id="KW-0464">Manganese</keyword>
<evidence type="ECO:0000256" key="14">
    <source>
        <dbReference type="PROSITE-ProRule" id="PRU00657"/>
    </source>
</evidence>
<dbReference type="SUPFAM" id="SSF52540">
    <property type="entry name" value="P-loop containing nucleoside triphosphate hydrolases"/>
    <property type="match status" value="2"/>
</dbReference>
<keyword evidence="7" id="KW-0347">Helicase</keyword>
<dbReference type="GO" id="GO:0003723">
    <property type="term" value="F:RNA binding"/>
    <property type="evidence" value="ECO:0007669"/>
    <property type="project" value="UniProtKB-UniRule"/>
</dbReference>
<dbReference type="GO" id="GO:0004525">
    <property type="term" value="F:ribonuclease III activity"/>
    <property type="evidence" value="ECO:0007669"/>
    <property type="project" value="InterPro"/>
</dbReference>
<dbReference type="Gene3D" id="3.30.160.380">
    <property type="entry name" value="Dicer dimerisation domain"/>
    <property type="match status" value="1"/>
</dbReference>
<dbReference type="GO" id="GO:0046872">
    <property type="term" value="F:metal ion binding"/>
    <property type="evidence" value="ECO:0007669"/>
    <property type="project" value="UniProtKB-KW"/>
</dbReference>
<name>A0A1X2HAF5_SYNRA</name>